<accession>A0A498SR87</accession>
<dbReference type="Proteomes" id="UP000276991">
    <property type="component" value="Unassembled WGS sequence"/>
</dbReference>
<sequence length="136" mass="16007">MKKLELINVKKEIACFVCSRNLHLTNIAALRCGHTFHPQCISPLVKIDKKCPMCKKEAEEDSIIPRLFVEIKEKDDDSSNINDTEEREMSTEILDALDEMEVQIRLIYVQIKHNIALMEMLKKRIESCFEIWRWTL</sequence>
<dbReference type="STRING" id="6277.A0A498SR87"/>
<dbReference type="GO" id="GO:0090734">
    <property type="term" value="C:site of DNA damage"/>
    <property type="evidence" value="ECO:0007669"/>
    <property type="project" value="TreeGrafter"/>
</dbReference>
<organism evidence="5 6">
    <name type="scientific">Acanthocheilonema viteae</name>
    <name type="common">Filarial nematode worm</name>
    <name type="synonym">Dipetalonema viteae</name>
    <dbReference type="NCBI Taxonomy" id="6277"/>
    <lineage>
        <taxon>Eukaryota</taxon>
        <taxon>Metazoa</taxon>
        <taxon>Ecdysozoa</taxon>
        <taxon>Nematoda</taxon>
        <taxon>Chromadorea</taxon>
        <taxon>Rhabditida</taxon>
        <taxon>Spirurina</taxon>
        <taxon>Spiruromorpha</taxon>
        <taxon>Filarioidea</taxon>
        <taxon>Onchocercidae</taxon>
        <taxon>Acanthocheilonema</taxon>
    </lineage>
</organism>
<keyword evidence="1 3" id="KW-0479">Metal-binding</keyword>
<name>A0A498SR87_ACAVI</name>
<evidence type="ECO:0000313" key="5">
    <source>
        <dbReference type="EMBL" id="VBB32563.1"/>
    </source>
</evidence>
<dbReference type="PANTHER" id="PTHR46569:SF1">
    <property type="entry name" value="E3 UBIQUITIN-PROTEIN LIGASE RFWD3-RELATED"/>
    <property type="match status" value="1"/>
</dbReference>
<dbReference type="PROSITE" id="PS50089">
    <property type="entry name" value="ZF_RING_2"/>
    <property type="match status" value="1"/>
</dbReference>
<evidence type="ECO:0000256" key="1">
    <source>
        <dbReference type="ARBA" id="ARBA00022771"/>
    </source>
</evidence>
<dbReference type="PANTHER" id="PTHR46569">
    <property type="entry name" value="E3 UBIQUITIN-PROTEIN LIGASE TRAIP"/>
    <property type="match status" value="1"/>
</dbReference>
<dbReference type="SMART" id="SM00184">
    <property type="entry name" value="RING"/>
    <property type="match status" value="1"/>
</dbReference>
<protein>
    <recommendedName>
        <fullName evidence="4">RING-type domain-containing protein</fullName>
    </recommendedName>
</protein>
<gene>
    <name evidence="5" type="ORF">NAV_LOCUS7354</name>
</gene>
<evidence type="ECO:0000259" key="4">
    <source>
        <dbReference type="PROSITE" id="PS50089"/>
    </source>
</evidence>
<dbReference type="GO" id="GO:0008270">
    <property type="term" value="F:zinc ion binding"/>
    <property type="evidence" value="ECO:0007669"/>
    <property type="project" value="UniProtKB-KW"/>
</dbReference>
<keyword evidence="1 3" id="KW-0863">Zinc-finger</keyword>
<feature type="domain" description="RING-type" evidence="4">
    <location>
        <begin position="15"/>
        <end position="55"/>
    </location>
</feature>
<dbReference type="InterPro" id="IPR052639">
    <property type="entry name" value="TRAIP_ubiq-protein_ligase"/>
</dbReference>
<dbReference type="GO" id="GO:0005634">
    <property type="term" value="C:nucleus"/>
    <property type="evidence" value="ECO:0007669"/>
    <property type="project" value="TreeGrafter"/>
</dbReference>
<dbReference type="GO" id="GO:0031297">
    <property type="term" value="P:replication fork processing"/>
    <property type="evidence" value="ECO:0007669"/>
    <property type="project" value="TreeGrafter"/>
</dbReference>
<dbReference type="InterPro" id="IPR001841">
    <property type="entry name" value="Znf_RING"/>
</dbReference>
<proteinExistence type="predicted"/>
<dbReference type="EMBL" id="UPTC01001791">
    <property type="protein sequence ID" value="VBB32563.1"/>
    <property type="molecule type" value="Genomic_DNA"/>
</dbReference>
<evidence type="ECO:0000256" key="2">
    <source>
        <dbReference type="ARBA" id="ARBA00022833"/>
    </source>
</evidence>
<keyword evidence="2" id="KW-0862">Zinc</keyword>
<reference evidence="5 6" key="1">
    <citation type="submission" date="2018-08" db="EMBL/GenBank/DDBJ databases">
        <authorList>
            <person name="Laetsch R D."/>
            <person name="Stevens L."/>
            <person name="Kumar S."/>
            <person name="Blaxter L. M."/>
        </authorList>
    </citation>
    <scope>NUCLEOTIDE SEQUENCE [LARGE SCALE GENOMIC DNA]</scope>
</reference>
<dbReference type="InterPro" id="IPR013083">
    <property type="entry name" value="Znf_RING/FYVE/PHD"/>
</dbReference>
<dbReference type="Gene3D" id="3.30.40.10">
    <property type="entry name" value="Zinc/RING finger domain, C3HC4 (zinc finger)"/>
    <property type="match status" value="1"/>
</dbReference>
<dbReference type="Pfam" id="PF13639">
    <property type="entry name" value="zf-RING_2"/>
    <property type="match status" value="1"/>
</dbReference>
<keyword evidence="6" id="KW-1185">Reference proteome</keyword>
<dbReference type="AlphaFoldDB" id="A0A498SR87"/>
<dbReference type="OrthoDB" id="6105938at2759"/>
<dbReference type="GO" id="GO:0061630">
    <property type="term" value="F:ubiquitin protein ligase activity"/>
    <property type="evidence" value="ECO:0007669"/>
    <property type="project" value="TreeGrafter"/>
</dbReference>
<evidence type="ECO:0000313" key="6">
    <source>
        <dbReference type="Proteomes" id="UP000276991"/>
    </source>
</evidence>
<evidence type="ECO:0000256" key="3">
    <source>
        <dbReference type="PROSITE-ProRule" id="PRU00175"/>
    </source>
</evidence>
<dbReference type="SUPFAM" id="SSF57850">
    <property type="entry name" value="RING/U-box"/>
    <property type="match status" value="1"/>
</dbReference>
<dbReference type="GO" id="GO:0016567">
    <property type="term" value="P:protein ubiquitination"/>
    <property type="evidence" value="ECO:0007669"/>
    <property type="project" value="TreeGrafter"/>
</dbReference>